<dbReference type="InterPro" id="IPR008183">
    <property type="entry name" value="Aldose_1/G6P_1-epimerase"/>
</dbReference>
<dbReference type="RefSeq" id="WP_147765963.1">
    <property type="nucleotide sequence ID" value="NZ_VRKQ01000008.1"/>
</dbReference>
<dbReference type="PANTHER" id="PTHR10091:SF0">
    <property type="entry name" value="GALACTOSE MUTAROTASE"/>
    <property type="match status" value="1"/>
</dbReference>
<dbReference type="AlphaFoldDB" id="A0A5C7GJT0"/>
<feature type="active site" description="Proton donor" evidence="12">
    <location>
        <position position="185"/>
    </location>
</feature>
<comment type="subunit">
    <text evidence="5">Monomer.</text>
</comment>
<evidence type="ECO:0000256" key="11">
    <source>
        <dbReference type="PIRNR" id="PIRNR005096"/>
    </source>
</evidence>
<dbReference type="GO" id="GO:0030246">
    <property type="term" value="F:carbohydrate binding"/>
    <property type="evidence" value="ECO:0007669"/>
    <property type="project" value="InterPro"/>
</dbReference>
<reference evidence="14 15" key="1">
    <citation type="submission" date="2019-08" db="EMBL/GenBank/DDBJ databases">
        <title>Seonamhaeicola sediminis sp. nov., isolated from marine sediment.</title>
        <authorList>
            <person name="Cao W.R."/>
        </authorList>
    </citation>
    <scope>NUCLEOTIDE SEQUENCE [LARGE SCALE GENOMIC DNA]</scope>
    <source>
        <strain evidence="14 15">1505</strain>
    </source>
</reference>
<gene>
    <name evidence="14" type="ORF">FUA22_01720</name>
</gene>
<keyword evidence="9 11" id="KW-0413">Isomerase</keyword>
<dbReference type="UniPathway" id="UPA00242"/>
<sequence length="348" mass="38090">MSTTKSNFGNYNDIAVEQYTLSNDNGMEVKIMNYGATITSLKVPVKGGGIREVACGFDTFEGYFAEDYKNNAPYFGCTVGRYCSQIKDAKFTLNGKEYSLADNCGPNNLHGGAVGFDKKIWSSEEVNIDGASAALKMRLTSESLEEGYPGNVEVSVTFSLNNNNELSIDYLATPDADTPLSLTNHTYFNLSGFSETVENHMAQVNTNTRLETDDTGAATGVILNLDGKADDLRTGKRIADVHAAMGDGFEHFYVFDNPNSDLQQTAIVSNPSGDLSLEVFTTEPCMLLYTGKYTSDDLKREDGTQFGKYRGFCCETHRYPNGPNIENSPGSITKAGETFKTTTIFKFK</sequence>
<dbReference type="InterPro" id="IPR014718">
    <property type="entry name" value="GH-type_carb-bd"/>
</dbReference>
<organism evidence="14 15">
    <name type="scientific">Seonamhaeicola maritimus</name>
    <dbReference type="NCBI Taxonomy" id="2591822"/>
    <lineage>
        <taxon>Bacteria</taxon>
        <taxon>Pseudomonadati</taxon>
        <taxon>Bacteroidota</taxon>
        <taxon>Flavobacteriia</taxon>
        <taxon>Flavobacteriales</taxon>
        <taxon>Flavobacteriaceae</taxon>
    </lineage>
</organism>
<dbReference type="InterPro" id="IPR047215">
    <property type="entry name" value="Galactose_mutarotase-like"/>
</dbReference>
<evidence type="ECO:0000256" key="9">
    <source>
        <dbReference type="ARBA" id="ARBA00023235"/>
    </source>
</evidence>
<keyword evidence="8" id="KW-0106">Calcium</keyword>
<keyword evidence="15" id="KW-1185">Reference proteome</keyword>
<accession>A0A5C7GJT0</accession>
<dbReference type="InterPro" id="IPR018052">
    <property type="entry name" value="Ald1_epimerase_CS"/>
</dbReference>
<dbReference type="PROSITE" id="PS00545">
    <property type="entry name" value="ALDOSE_1_EPIMERASE"/>
    <property type="match status" value="1"/>
</dbReference>
<comment type="pathway">
    <text evidence="3 11">Carbohydrate metabolism; hexose metabolism.</text>
</comment>
<dbReference type="EC" id="5.1.3.3" evidence="6 11"/>
<comment type="caution">
    <text evidence="14">The sequence shown here is derived from an EMBL/GenBank/DDBJ whole genome shotgun (WGS) entry which is preliminary data.</text>
</comment>
<dbReference type="EMBL" id="VRKQ01000008">
    <property type="protein sequence ID" value="TXG38628.1"/>
    <property type="molecule type" value="Genomic_DNA"/>
</dbReference>
<evidence type="ECO:0000256" key="1">
    <source>
        <dbReference type="ARBA" id="ARBA00001614"/>
    </source>
</evidence>
<evidence type="ECO:0000256" key="6">
    <source>
        <dbReference type="ARBA" id="ARBA00013185"/>
    </source>
</evidence>
<dbReference type="SUPFAM" id="SSF74650">
    <property type="entry name" value="Galactose mutarotase-like"/>
    <property type="match status" value="1"/>
</dbReference>
<dbReference type="PANTHER" id="PTHR10091">
    <property type="entry name" value="ALDOSE-1-EPIMERASE"/>
    <property type="match status" value="1"/>
</dbReference>
<protein>
    <recommendedName>
        <fullName evidence="7 11">Aldose 1-epimerase</fullName>
        <ecNumber evidence="6 11">5.1.3.3</ecNumber>
    </recommendedName>
</protein>
<evidence type="ECO:0000256" key="13">
    <source>
        <dbReference type="PIRSR" id="PIRSR005096-3"/>
    </source>
</evidence>
<keyword evidence="10 11" id="KW-0119">Carbohydrate metabolism</keyword>
<dbReference type="InterPro" id="IPR015443">
    <property type="entry name" value="Aldose_1-epimerase"/>
</dbReference>
<evidence type="ECO:0000256" key="4">
    <source>
        <dbReference type="ARBA" id="ARBA00006206"/>
    </source>
</evidence>
<evidence type="ECO:0000256" key="8">
    <source>
        <dbReference type="ARBA" id="ARBA00022837"/>
    </source>
</evidence>
<evidence type="ECO:0000256" key="2">
    <source>
        <dbReference type="ARBA" id="ARBA00001913"/>
    </source>
</evidence>
<evidence type="ECO:0000256" key="5">
    <source>
        <dbReference type="ARBA" id="ARBA00011245"/>
    </source>
</evidence>
<evidence type="ECO:0000256" key="12">
    <source>
        <dbReference type="PIRSR" id="PIRSR005096-1"/>
    </source>
</evidence>
<dbReference type="InterPro" id="IPR011013">
    <property type="entry name" value="Gal_mutarotase_sf_dom"/>
</dbReference>
<proteinExistence type="inferred from homology"/>
<dbReference type="CDD" id="cd09019">
    <property type="entry name" value="galactose_mutarotase_like"/>
    <property type="match status" value="1"/>
</dbReference>
<evidence type="ECO:0000313" key="15">
    <source>
        <dbReference type="Proteomes" id="UP000321080"/>
    </source>
</evidence>
<comment type="similarity">
    <text evidence="4 11">Belongs to the aldose epimerase family.</text>
</comment>
<comment type="cofactor">
    <cofactor evidence="2">
        <name>Ca(2+)</name>
        <dbReference type="ChEBI" id="CHEBI:29108"/>
    </cofactor>
</comment>
<name>A0A5C7GJT0_9FLAO</name>
<dbReference type="Pfam" id="PF01263">
    <property type="entry name" value="Aldose_epim"/>
    <property type="match status" value="1"/>
</dbReference>
<feature type="active site" description="Proton acceptor" evidence="12">
    <location>
        <position position="315"/>
    </location>
</feature>
<dbReference type="GO" id="GO:0004034">
    <property type="term" value="F:aldose 1-epimerase activity"/>
    <property type="evidence" value="ECO:0007669"/>
    <property type="project" value="UniProtKB-EC"/>
</dbReference>
<evidence type="ECO:0000256" key="3">
    <source>
        <dbReference type="ARBA" id="ARBA00005028"/>
    </source>
</evidence>
<evidence type="ECO:0000256" key="10">
    <source>
        <dbReference type="ARBA" id="ARBA00023277"/>
    </source>
</evidence>
<dbReference type="OrthoDB" id="9779408at2"/>
<dbReference type="Proteomes" id="UP000321080">
    <property type="component" value="Unassembled WGS sequence"/>
</dbReference>
<feature type="binding site" evidence="13">
    <location>
        <begin position="185"/>
        <end position="187"/>
    </location>
    <ligand>
        <name>beta-D-galactose</name>
        <dbReference type="ChEBI" id="CHEBI:27667"/>
    </ligand>
</feature>
<evidence type="ECO:0000256" key="7">
    <source>
        <dbReference type="ARBA" id="ARBA00014165"/>
    </source>
</evidence>
<comment type="catalytic activity">
    <reaction evidence="1 11">
        <text>alpha-D-glucose = beta-D-glucose</text>
        <dbReference type="Rhea" id="RHEA:10264"/>
        <dbReference type="ChEBI" id="CHEBI:15903"/>
        <dbReference type="ChEBI" id="CHEBI:17925"/>
        <dbReference type="EC" id="5.1.3.3"/>
    </reaction>
</comment>
<dbReference type="GO" id="GO:0033499">
    <property type="term" value="P:galactose catabolic process via UDP-galactose, Leloir pathway"/>
    <property type="evidence" value="ECO:0007669"/>
    <property type="project" value="TreeGrafter"/>
</dbReference>
<evidence type="ECO:0000313" key="14">
    <source>
        <dbReference type="EMBL" id="TXG38628.1"/>
    </source>
</evidence>
<dbReference type="GO" id="GO:0006006">
    <property type="term" value="P:glucose metabolic process"/>
    <property type="evidence" value="ECO:0007669"/>
    <property type="project" value="TreeGrafter"/>
</dbReference>
<dbReference type="NCBIfam" id="NF008277">
    <property type="entry name" value="PRK11055.1"/>
    <property type="match status" value="1"/>
</dbReference>
<dbReference type="Gene3D" id="2.70.98.10">
    <property type="match status" value="1"/>
</dbReference>
<dbReference type="PIRSF" id="PIRSF005096">
    <property type="entry name" value="GALM"/>
    <property type="match status" value="1"/>
</dbReference>